<comment type="subcellular location">
    <subcellularLocation>
        <location evidence="1">Cytoplasm</location>
    </subcellularLocation>
</comment>
<evidence type="ECO:0000313" key="9">
    <source>
        <dbReference type="EMBL" id="JAS30719.1"/>
    </source>
</evidence>
<evidence type="ECO:0000256" key="4">
    <source>
        <dbReference type="ARBA" id="ARBA00023187"/>
    </source>
</evidence>
<dbReference type="GO" id="GO:0005681">
    <property type="term" value="C:spliceosomal complex"/>
    <property type="evidence" value="ECO:0007669"/>
    <property type="project" value="UniProtKB-UniRule"/>
</dbReference>
<evidence type="ECO:0000256" key="3">
    <source>
        <dbReference type="ARBA" id="ARBA00022664"/>
    </source>
</evidence>
<dbReference type="GO" id="GO:0032797">
    <property type="term" value="C:SMN complex"/>
    <property type="evidence" value="ECO:0007669"/>
    <property type="project" value="UniProtKB-UniRule"/>
</dbReference>
<dbReference type="PIRSF" id="PIRSF038038">
    <property type="entry name" value="SMN_Gemin2"/>
    <property type="match status" value="1"/>
</dbReference>
<organism evidence="8">
    <name type="scientific">Clastoptera arizonana</name>
    <name type="common">Arizona spittle bug</name>
    <dbReference type="NCBI Taxonomy" id="38151"/>
    <lineage>
        <taxon>Eukaryota</taxon>
        <taxon>Metazoa</taxon>
        <taxon>Ecdysozoa</taxon>
        <taxon>Arthropoda</taxon>
        <taxon>Hexapoda</taxon>
        <taxon>Insecta</taxon>
        <taxon>Pterygota</taxon>
        <taxon>Neoptera</taxon>
        <taxon>Paraneoptera</taxon>
        <taxon>Hemiptera</taxon>
        <taxon>Auchenorrhyncha</taxon>
        <taxon>Cercopoidea</taxon>
        <taxon>Clastopteridae</taxon>
        <taxon>Clastoptera</taxon>
    </lineage>
</organism>
<accession>A0A1B6DPN3</accession>
<keyword evidence="3 7" id="KW-0507">mRNA processing</keyword>
<reference evidence="8" key="1">
    <citation type="submission" date="2015-12" db="EMBL/GenBank/DDBJ databases">
        <title>De novo transcriptome assembly of four potential Pierce s Disease insect vectors from Arizona vineyards.</title>
        <authorList>
            <person name="Tassone E.E."/>
        </authorList>
    </citation>
    <scope>NUCLEOTIDE SEQUENCE</scope>
</reference>
<dbReference type="GO" id="GO:0000387">
    <property type="term" value="P:spliceosomal snRNP assembly"/>
    <property type="evidence" value="ECO:0007669"/>
    <property type="project" value="UniProtKB-UniRule"/>
</dbReference>
<dbReference type="EMBL" id="GEDC01009668">
    <property type="protein sequence ID" value="JAS27630.1"/>
    <property type="molecule type" value="Transcribed_RNA"/>
</dbReference>
<dbReference type="GO" id="GO:0000245">
    <property type="term" value="P:spliceosomal complex assembly"/>
    <property type="evidence" value="ECO:0007669"/>
    <property type="project" value="UniProtKB-UniRule"/>
</dbReference>
<proteinExistence type="inferred from homology"/>
<dbReference type="InterPro" id="IPR017364">
    <property type="entry name" value="GEMIN2"/>
</dbReference>
<sequence>MDEEDCNEYGSLRAFIIKPIESDKIDYSKIPTSAEEYLQRVNFEAKTQRLVVKSTPNIEKLRKNHLKNKEIKSNVYPQYILVRKDIQDSIISDFSQLRQIIDKHRLQFLRDEKFLLTREELPDDEECWLRYFFGKPKLHDKDTKQEFSVRQPFLKVLLSMSQTLIYTLLQYLLKWLENGSIDIVQSAPWVYSLLACIEIPLESNVFSVMRNLARFGINILKNIENSSCREACPIHMIIILIARYFQQFDLIESYRMNY</sequence>
<evidence type="ECO:0000256" key="1">
    <source>
        <dbReference type="ARBA" id="ARBA00004496"/>
    </source>
</evidence>
<dbReference type="PANTHER" id="PTHR12794:SF0">
    <property type="entry name" value="GEM-ASSOCIATED PROTEIN 2"/>
    <property type="match status" value="1"/>
</dbReference>
<evidence type="ECO:0000256" key="2">
    <source>
        <dbReference type="ARBA" id="ARBA00022490"/>
    </source>
</evidence>
<protein>
    <recommendedName>
        <fullName evidence="6 7">Gem-associated protein 2</fullName>
    </recommendedName>
</protein>
<comment type="similarity">
    <text evidence="5 7">Belongs to the gemin-2 family.</text>
</comment>
<dbReference type="PANTHER" id="PTHR12794">
    <property type="entry name" value="GEMIN2"/>
    <property type="match status" value="1"/>
</dbReference>
<comment type="function">
    <text evidence="7">The SMN complex catalyzes the assembly of small nuclear ribonucleoproteins (snRNPs), the building blocks of the spliceosome, and thereby plays an important role in the splicing of cellular pre-mRNAs.</text>
</comment>
<evidence type="ECO:0000256" key="7">
    <source>
        <dbReference type="PIRNR" id="PIRNR038038"/>
    </source>
</evidence>
<evidence type="ECO:0000256" key="6">
    <source>
        <dbReference type="ARBA" id="ARBA00047179"/>
    </source>
</evidence>
<evidence type="ECO:0000256" key="5">
    <source>
        <dbReference type="ARBA" id="ARBA00025758"/>
    </source>
</evidence>
<name>A0A1B6DPN3_9HEMI</name>
<dbReference type="AlphaFoldDB" id="A0A1B6DPN3"/>
<dbReference type="EMBL" id="GEDC01006579">
    <property type="protein sequence ID" value="JAS30719.1"/>
    <property type="molecule type" value="Transcribed_RNA"/>
</dbReference>
<dbReference type="InterPro" id="IPR035426">
    <property type="entry name" value="Gemin2/Brr1"/>
</dbReference>
<keyword evidence="4 7" id="KW-0508">mRNA splicing</keyword>
<comment type="subunit">
    <text evidence="7">Part of the core SMN complex.</text>
</comment>
<gene>
    <name evidence="8" type="ORF">g.25598</name>
    <name evidence="9" type="ORF">g.25602</name>
</gene>
<dbReference type="Pfam" id="PF04938">
    <property type="entry name" value="SIP1"/>
    <property type="match status" value="1"/>
</dbReference>
<evidence type="ECO:0000313" key="8">
    <source>
        <dbReference type="EMBL" id="JAS27630.1"/>
    </source>
</evidence>
<keyword evidence="2 7" id="KW-0963">Cytoplasm</keyword>
<dbReference type="Gene3D" id="1.20.58.1070">
    <property type="match status" value="1"/>
</dbReference>